<dbReference type="Pfam" id="PF03972">
    <property type="entry name" value="MmgE_PrpD_N"/>
    <property type="match status" value="1"/>
</dbReference>
<dbReference type="InterPro" id="IPR042183">
    <property type="entry name" value="MmgE/PrpD_sf_1"/>
</dbReference>
<dbReference type="EMBL" id="JAAITT010000034">
    <property type="protein sequence ID" value="NSJ51038.1"/>
    <property type="molecule type" value="Genomic_DNA"/>
</dbReference>
<dbReference type="Proteomes" id="UP001299608">
    <property type="component" value="Unassembled WGS sequence"/>
</dbReference>
<feature type="domain" description="MmgE/PrpD C-terminal" evidence="3">
    <location>
        <begin position="267"/>
        <end position="430"/>
    </location>
</feature>
<dbReference type="InterPro" id="IPR005656">
    <property type="entry name" value="MmgE_PrpD"/>
</dbReference>
<feature type="domain" description="MmgE/PrpD N-terminal" evidence="2">
    <location>
        <begin position="18"/>
        <end position="242"/>
    </location>
</feature>
<dbReference type="GeneID" id="97209111"/>
<dbReference type="Proteomes" id="UP000669239">
    <property type="component" value="Unassembled WGS sequence"/>
</dbReference>
<evidence type="ECO:0000313" key="4">
    <source>
        <dbReference type="EMBL" id="MCG4746000.1"/>
    </source>
</evidence>
<reference evidence="5" key="2">
    <citation type="submission" date="2020-02" db="EMBL/GenBank/DDBJ databases">
        <authorList>
            <person name="Littmann E."/>
            <person name="Sorbara M."/>
        </authorList>
    </citation>
    <scope>NUCLEOTIDE SEQUENCE</scope>
    <source>
        <strain evidence="5">MSK.1.17</strain>
    </source>
</reference>
<keyword evidence="6" id="KW-1185">Reference proteome</keyword>
<proteinExistence type="inferred from homology"/>
<dbReference type="AlphaFoldDB" id="A0AAW5BP43"/>
<gene>
    <name evidence="5" type="ORF">G5B36_20330</name>
    <name evidence="4" type="ORF">L0N08_11300</name>
</gene>
<comment type="caution">
    <text evidence="4">The sequence shown here is derived from an EMBL/GenBank/DDBJ whole genome shotgun (WGS) entry which is preliminary data.</text>
</comment>
<dbReference type="EMBL" id="JAKNGE010000012">
    <property type="protein sequence ID" value="MCG4746000.1"/>
    <property type="molecule type" value="Genomic_DNA"/>
</dbReference>
<sequence length="457" mass="50565">MYISEKAAEFVCRDRHYGEDIINVAIRCFLDSFGCMLLGCTERTPLSSINYVRKLSGKSQSTVYCREPFKADMENAAFANAISAHDCDFDDMAAAGGGHPSIPVFPVILSIGEAMHKSGAEMLDAYITGMEVSMRLGYGLGRENMGHAWNPTTVFGIFGATAAAARLLNLDVERTCSALGIASCEAGGTKGNYGTGAKNITTGHLCMKGIRCAGLAKEGIMSSHDVFESMNGFASCFTREFNKDMVLGAFDCKESFLLTPGIIQKPYPTCRSNHNAVDGAIWIHGILGFSLDDVDYVECYVDSAAWRLDAYRIPENTEQAKFSTAYCVALSLIYGDMKTEYFLDGAGIDVTARNFINRIYIYEKSDFHPGSNFASCLKVYFKDGTYQEYMGEYAKGEREKTLSQSEQYAKFSDCLSRLFNKKEIQEIYDCLSRLGDCADFNSVKDMFWGYLAVAERR</sequence>
<comment type="similarity">
    <text evidence="1">Belongs to the PrpD family.</text>
</comment>
<accession>A0AAW5BP43</accession>
<dbReference type="InterPro" id="IPR045336">
    <property type="entry name" value="MmgE_PrpD_N"/>
</dbReference>
<evidence type="ECO:0000313" key="7">
    <source>
        <dbReference type="Proteomes" id="UP001299608"/>
    </source>
</evidence>
<dbReference type="Pfam" id="PF19305">
    <property type="entry name" value="MmgE_PrpD_C"/>
    <property type="match status" value="1"/>
</dbReference>
<evidence type="ECO:0000313" key="6">
    <source>
        <dbReference type="Proteomes" id="UP000669239"/>
    </source>
</evidence>
<dbReference type="InterPro" id="IPR045337">
    <property type="entry name" value="MmgE_PrpD_C"/>
</dbReference>
<evidence type="ECO:0000259" key="2">
    <source>
        <dbReference type="Pfam" id="PF03972"/>
    </source>
</evidence>
<reference evidence="5 6" key="1">
    <citation type="journal article" date="2020" name="Cell Host Microbe">
        <title>Functional and Genomic Variation between Human-Derived Isolates of Lachnospiraceae Reveals Inter- and Intra-Species Diversity.</title>
        <authorList>
            <person name="Sorbara M.T."/>
            <person name="Littmann E.R."/>
            <person name="Fontana E."/>
            <person name="Moody T.U."/>
            <person name="Kohout C.E."/>
            <person name="Gjonbalaj M."/>
            <person name="Eaton V."/>
            <person name="Seok R."/>
            <person name="Leiner I.M."/>
            <person name="Pamer E.G."/>
        </authorList>
    </citation>
    <scope>NUCLEOTIDE SEQUENCE [LARGE SCALE GENOMIC DNA]</scope>
    <source>
        <strain evidence="5 6">MSK.1.17</strain>
    </source>
</reference>
<organism evidence="4 7">
    <name type="scientific">Enterocloster aldenensis</name>
    <dbReference type="NCBI Taxonomy" id="358742"/>
    <lineage>
        <taxon>Bacteria</taxon>
        <taxon>Bacillati</taxon>
        <taxon>Bacillota</taxon>
        <taxon>Clostridia</taxon>
        <taxon>Lachnospirales</taxon>
        <taxon>Lachnospiraceae</taxon>
        <taxon>Enterocloster</taxon>
    </lineage>
</organism>
<name>A0AAW5BP43_9FIRM</name>
<dbReference type="RefSeq" id="WP_165642739.1">
    <property type="nucleotide sequence ID" value="NZ_BAABZL010000001.1"/>
</dbReference>
<dbReference type="Gene3D" id="3.30.1330.120">
    <property type="entry name" value="2-methylcitrate dehydratase PrpD"/>
    <property type="match status" value="1"/>
</dbReference>
<evidence type="ECO:0000256" key="1">
    <source>
        <dbReference type="ARBA" id="ARBA00006174"/>
    </source>
</evidence>
<evidence type="ECO:0000313" key="5">
    <source>
        <dbReference type="EMBL" id="NSJ51038.1"/>
    </source>
</evidence>
<protein>
    <submittedName>
        <fullName evidence="4">MmgE/PrpD family protein</fullName>
    </submittedName>
</protein>
<dbReference type="Gene3D" id="1.10.4100.10">
    <property type="entry name" value="2-methylcitrate dehydratase PrpD"/>
    <property type="match status" value="1"/>
</dbReference>
<dbReference type="GO" id="GO:0016829">
    <property type="term" value="F:lyase activity"/>
    <property type="evidence" value="ECO:0007669"/>
    <property type="project" value="InterPro"/>
</dbReference>
<evidence type="ECO:0000259" key="3">
    <source>
        <dbReference type="Pfam" id="PF19305"/>
    </source>
</evidence>
<dbReference type="SUPFAM" id="SSF103378">
    <property type="entry name" value="2-methylcitrate dehydratase PrpD"/>
    <property type="match status" value="1"/>
</dbReference>
<dbReference type="InterPro" id="IPR042188">
    <property type="entry name" value="MmgE/PrpD_sf_2"/>
</dbReference>
<dbReference type="PANTHER" id="PTHR16943">
    <property type="entry name" value="2-METHYLCITRATE DEHYDRATASE-RELATED"/>
    <property type="match status" value="1"/>
</dbReference>
<dbReference type="InterPro" id="IPR036148">
    <property type="entry name" value="MmgE/PrpD_sf"/>
</dbReference>
<reference evidence="4" key="3">
    <citation type="submission" date="2022-01" db="EMBL/GenBank/DDBJ databases">
        <title>Collection of gut derived symbiotic bacterial strains cultured from healthy donors.</title>
        <authorList>
            <person name="Lin H."/>
            <person name="Kohout C."/>
            <person name="Waligurski E."/>
            <person name="Pamer E.G."/>
        </authorList>
    </citation>
    <scope>NUCLEOTIDE SEQUENCE</scope>
    <source>
        <strain evidence="4">DFI.6.55</strain>
    </source>
</reference>
<dbReference type="PANTHER" id="PTHR16943:SF8">
    <property type="entry name" value="2-METHYLCITRATE DEHYDRATASE"/>
    <property type="match status" value="1"/>
</dbReference>